<keyword evidence="1" id="KW-0812">Transmembrane</keyword>
<organism evidence="2 3">
    <name type="scientific">Leuconostoc fallax</name>
    <dbReference type="NCBI Taxonomy" id="1251"/>
    <lineage>
        <taxon>Bacteria</taxon>
        <taxon>Bacillati</taxon>
        <taxon>Bacillota</taxon>
        <taxon>Bacilli</taxon>
        <taxon>Lactobacillales</taxon>
        <taxon>Lactobacillaceae</taxon>
        <taxon>Leuconostoc</taxon>
    </lineage>
</organism>
<evidence type="ECO:0000313" key="3">
    <source>
        <dbReference type="Proteomes" id="UP000295681"/>
    </source>
</evidence>
<keyword evidence="3" id="KW-1185">Reference proteome</keyword>
<reference evidence="2 3" key="1">
    <citation type="journal article" date="2019" name="Appl. Microbiol. Biotechnol.">
        <title>Uncovering carbohydrate metabolism through a genotype-phenotype association study of 56 lactic acid bacteria genomes.</title>
        <authorList>
            <person name="Buron-Moles G."/>
            <person name="Chailyan A."/>
            <person name="Dolejs I."/>
            <person name="Forster J."/>
            <person name="Miks M.H."/>
        </authorList>
    </citation>
    <scope>NUCLEOTIDE SEQUENCE [LARGE SCALE GENOMIC DNA]</scope>
    <source>
        <strain evidence="2 3">ATCC 700006</strain>
    </source>
</reference>
<accession>A0A4R5N6N0</accession>
<gene>
    <name evidence="2" type="ORF">C5L23_000144</name>
</gene>
<feature type="transmembrane region" description="Helical" evidence="1">
    <location>
        <begin position="7"/>
        <end position="27"/>
    </location>
</feature>
<proteinExistence type="predicted"/>
<feature type="transmembrane region" description="Helical" evidence="1">
    <location>
        <begin position="33"/>
        <end position="59"/>
    </location>
</feature>
<keyword evidence="1" id="KW-0472">Membrane</keyword>
<evidence type="ECO:0000256" key="1">
    <source>
        <dbReference type="SAM" id="Phobius"/>
    </source>
</evidence>
<protein>
    <submittedName>
        <fullName evidence="2">Uncharacterized protein</fullName>
    </submittedName>
</protein>
<dbReference type="Proteomes" id="UP000295681">
    <property type="component" value="Unassembled WGS sequence"/>
</dbReference>
<name>A0A4R5N6N0_9LACO</name>
<comment type="caution">
    <text evidence="2">The sequence shown here is derived from an EMBL/GenBank/DDBJ whole genome shotgun (WGS) entry which is preliminary data.</text>
</comment>
<sequence>MMKRLGISLSMLVFIVVLLSNLLNMHHHQPIDYIWAIAVAGLLGGFIYLLSYLLLWYFLKNNVK</sequence>
<dbReference type="RefSeq" id="WP_010006648.1">
    <property type="nucleotide sequence ID" value="NZ_JAGYGP010000005.1"/>
</dbReference>
<keyword evidence="1" id="KW-1133">Transmembrane helix</keyword>
<evidence type="ECO:0000313" key="2">
    <source>
        <dbReference type="EMBL" id="TDG67190.1"/>
    </source>
</evidence>
<dbReference type="STRING" id="907931.GCA_000165675_01918"/>
<dbReference type="AlphaFoldDB" id="A0A4R5N6N0"/>
<dbReference type="EMBL" id="PUFI01000016">
    <property type="protein sequence ID" value="TDG67190.1"/>
    <property type="molecule type" value="Genomic_DNA"/>
</dbReference>